<accession>A0A371CLH7</accession>
<dbReference type="Proteomes" id="UP000256964">
    <property type="component" value="Unassembled WGS sequence"/>
</dbReference>
<proteinExistence type="predicted"/>
<evidence type="ECO:0000313" key="2">
    <source>
        <dbReference type="Proteomes" id="UP000256964"/>
    </source>
</evidence>
<evidence type="ECO:0000313" key="1">
    <source>
        <dbReference type="EMBL" id="RDX41107.1"/>
    </source>
</evidence>
<keyword evidence="2" id="KW-1185">Reference proteome</keyword>
<protein>
    <submittedName>
        <fullName evidence="1">Uncharacterized protein</fullName>
    </submittedName>
</protein>
<feature type="non-terminal residue" evidence="1">
    <location>
        <position position="238"/>
    </location>
</feature>
<reference evidence="1 2" key="1">
    <citation type="journal article" date="2018" name="Biotechnol. Biofuels">
        <title>Integrative visual omics of the white-rot fungus Polyporus brumalis exposes the biotechnological potential of its oxidative enzymes for delignifying raw plant biomass.</title>
        <authorList>
            <person name="Miyauchi S."/>
            <person name="Rancon A."/>
            <person name="Drula E."/>
            <person name="Hage H."/>
            <person name="Chaduli D."/>
            <person name="Favel A."/>
            <person name="Grisel S."/>
            <person name="Henrissat B."/>
            <person name="Herpoel-Gimbert I."/>
            <person name="Ruiz-Duenas F.J."/>
            <person name="Chevret D."/>
            <person name="Hainaut M."/>
            <person name="Lin J."/>
            <person name="Wang M."/>
            <person name="Pangilinan J."/>
            <person name="Lipzen A."/>
            <person name="Lesage-Meessen L."/>
            <person name="Navarro D."/>
            <person name="Riley R."/>
            <person name="Grigoriev I.V."/>
            <person name="Zhou S."/>
            <person name="Raouche S."/>
            <person name="Rosso M.N."/>
        </authorList>
    </citation>
    <scope>NUCLEOTIDE SEQUENCE [LARGE SCALE GENOMIC DNA]</scope>
    <source>
        <strain evidence="1 2">BRFM 1820</strain>
    </source>
</reference>
<name>A0A371CLH7_9APHY</name>
<dbReference type="AlphaFoldDB" id="A0A371CLH7"/>
<organism evidence="1 2">
    <name type="scientific">Lentinus brumalis</name>
    <dbReference type="NCBI Taxonomy" id="2498619"/>
    <lineage>
        <taxon>Eukaryota</taxon>
        <taxon>Fungi</taxon>
        <taxon>Dikarya</taxon>
        <taxon>Basidiomycota</taxon>
        <taxon>Agaricomycotina</taxon>
        <taxon>Agaricomycetes</taxon>
        <taxon>Polyporales</taxon>
        <taxon>Polyporaceae</taxon>
        <taxon>Lentinus</taxon>
    </lineage>
</organism>
<dbReference type="OrthoDB" id="2758168at2759"/>
<gene>
    <name evidence="1" type="ORF">OH76DRAFT_1365156</name>
</gene>
<dbReference type="EMBL" id="KZ857524">
    <property type="protein sequence ID" value="RDX41107.1"/>
    <property type="molecule type" value="Genomic_DNA"/>
</dbReference>
<sequence>LSGELRFRLTASRNPASFPFGLDLMTKRGVPWSVPLPVVAGNRSFAPIRHILTTVDATVPQQVMDIARNHHQKSHSGDVAGTRHLYAFFQPFDLALDRNYVAFAFVGKESIAYTTLQHIASFQTRRNGEAPQLYTPFSGTVLCCFEPSSLPEHSGKRVALIRVLRALAWDPIRPNPSYNGPPVPPELCPQEGQLLMTRRFWKSQAWARDVDKHSSKLENRAKALGTLFDNAREYGSST</sequence>